<accession>A0A914QX34</accession>
<proteinExistence type="predicted"/>
<dbReference type="SMART" id="SM00248">
    <property type="entry name" value="ANK"/>
    <property type="match status" value="3"/>
</dbReference>
<dbReference type="WBParaSite" id="PDA_v2.g6438.t1">
    <property type="protein sequence ID" value="PDA_v2.g6438.t1"/>
    <property type="gene ID" value="PDA_v2.g6438"/>
</dbReference>
<reference evidence="5" key="1">
    <citation type="submission" date="2022-11" db="UniProtKB">
        <authorList>
            <consortium name="WormBaseParasite"/>
        </authorList>
    </citation>
    <scope>IDENTIFICATION</scope>
</reference>
<dbReference type="Pfam" id="PF12796">
    <property type="entry name" value="Ank_2"/>
    <property type="match status" value="2"/>
</dbReference>
<dbReference type="PROSITE" id="PS50297">
    <property type="entry name" value="ANK_REP_REGION"/>
    <property type="match status" value="1"/>
</dbReference>
<keyword evidence="4" id="KW-1185">Reference proteome</keyword>
<dbReference type="GO" id="GO:0005737">
    <property type="term" value="C:cytoplasm"/>
    <property type="evidence" value="ECO:0007669"/>
    <property type="project" value="TreeGrafter"/>
</dbReference>
<name>A0A914QX34_9BILA</name>
<evidence type="ECO:0000256" key="1">
    <source>
        <dbReference type="ARBA" id="ARBA00022737"/>
    </source>
</evidence>
<dbReference type="AlphaFoldDB" id="A0A914QX34"/>
<keyword evidence="2 3" id="KW-0040">ANK repeat</keyword>
<dbReference type="Proteomes" id="UP000887578">
    <property type="component" value="Unplaced"/>
</dbReference>
<keyword evidence="1" id="KW-0677">Repeat</keyword>
<evidence type="ECO:0000313" key="4">
    <source>
        <dbReference type="Proteomes" id="UP000887578"/>
    </source>
</evidence>
<dbReference type="SUPFAM" id="SSF48403">
    <property type="entry name" value="Ankyrin repeat"/>
    <property type="match status" value="1"/>
</dbReference>
<protein>
    <submittedName>
        <fullName evidence="5">Ankyrin repeat protein</fullName>
    </submittedName>
</protein>
<dbReference type="InterPro" id="IPR002110">
    <property type="entry name" value="Ankyrin_rpt"/>
</dbReference>
<sequence>MATKKNYLSIIRLLLDNGWSIENPGEKETLLHIAAEKNSVSLIKFFLEKGANIDAKNGEGYTPLLTAAAHNNLEAVEIFHGLKLLPQLSSYGETILSVALKHDSINVVNYLVMKCLSDNELMNSIFYRPNNVGDTPLHIAAAMNHFETFNASLITSIFT</sequence>
<dbReference type="Gene3D" id="1.25.40.20">
    <property type="entry name" value="Ankyrin repeat-containing domain"/>
    <property type="match status" value="1"/>
</dbReference>
<evidence type="ECO:0000313" key="5">
    <source>
        <dbReference type="WBParaSite" id="PDA_v2.g6438.t1"/>
    </source>
</evidence>
<dbReference type="PANTHER" id="PTHR24198:SF165">
    <property type="entry name" value="ANKYRIN REPEAT-CONTAINING PROTEIN-RELATED"/>
    <property type="match status" value="1"/>
</dbReference>
<dbReference type="PANTHER" id="PTHR24198">
    <property type="entry name" value="ANKYRIN REPEAT AND PROTEIN KINASE DOMAIN-CONTAINING PROTEIN"/>
    <property type="match status" value="1"/>
</dbReference>
<feature type="repeat" description="ANK" evidence="3">
    <location>
        <begin position="26"/>
        <end position="58"/>
    </location>
</feature>
<dbReference type="PROSITE" id="PS50088">
    <property type="entry name" value="ANK_REPEAT"/>
    <property type="match status" value="1"/>
</dbReference>
<organism evidence="4 5">
    <name type="scientific">Panagrolaimus davidi</name>
    <dbReference type="NCBI Taxonomy" id="227884"/>
    <lineage>
        <taxon>Eukaryota</taxon>
        <taxon>Metazoa</taxon>
        <taxon>Ecdysozoa</taxon>
        <taxon>Nematoda</taxon>
        <taxon>Chromadorea</taxon>
        <taxon>Rhabditida</taxon>
        <taxon>Tylenchina</taxon>
        <taxon>Panagrolaimomorpha</taxon>
        <taxon>Panagrolaimoidea</taxon>
        <taxon>Panagrolaimidae</taxon>
        <taxon>Panagrolaimus</taxon>
    </lineage>
</organism>
<evidence type="ECO:0000256" key="2">
    <source>
        <dbReference type="ARBA" id="ARBA00023043"/>
    </source>
</evidence>
<evidence type="ECO:0000256" key="3">
    <source>
        <dbReference type="PROSITE-ProRule" id="PRU00023"/>
    </source>
</evidence>
<dbReference type="InterPro" id="IPR036770">
    <property type="entry name" value="Ankyrin_rpt-contain_sf"/>
</dbReference>